<organism evidence="1 2">
    <name type="scientific">Mycolicibacterium hassiacum (strain DSM 44199 / CIP 105218 / JCM 12690 / 3849)</name>
    <name type="common">Mycobacterium hassiacum</name>
    <dbReference type="NCBI Taxonomy" id="1122247"/>
    <lineage>
        <taxon>Bacteria</taxon>
        <taxon>Bacillati</taxon>
        <taxon>Actinomycetota</taxon>
        <taxon>Actinomycetes</taxon>
        <taxon>Mycobacteriales</taxon>
        <taxon>Mycobacteriaceae</taxon>
        <taxon>Mycolicibacterium</taxon>
    </lineage>
</organism>
<evidence type="ECO:0000313" key="2">
    <source>
        <dbReference type="Proteomes" id="UP000006265"/>
    </source>
</evidence>
<dbReference type="RefSeq" id="WP_005632611.1">
    <property type="nucleotide sequence ID" value="NZ_AMRA01000156.1"/>
</dbReference>
<dbReference type="Proteomes" id="UP000006265">
    <property type="component" value="Unassembled WGS sequence"/>
</dbReference>
<proteinExistence type="predicted"/>
<dbReference type="eggNOG" id="ENOG5030FN6">
    <property type="taxonomic scope" value="Bacteria"/>
</dbReference>
<protein>
    <submittedName>
        <fullName evidence="1">Uncharacterized protein</fullName>
    </submittedName>
</protein>
<comment type="caution">
    <text evidence="1">The sequence shown here is derived from an EMBL/GenBank/DDBJ whole genome shotgun (WGS) entry which is preliminary data.</text>
</comment>
<dbReference type="AlphaFoldDB" id="K5BCW4"/>
<evidence type="ECO:0000313" key="1">
    <source>
        <dbReference type="EMBL" id="EKF21126.1"/>
    </source>
</evidence>
<dbReference type="OrthoDB" id="5738727at2"/>
<gene>
    <name evidence="1" type="ORF">C731_4829</name>
</gene>
<accession>K5BCW4</accession>
<dbReference type="EMBL" id="AMRA01000156">
    <property type="protein sequence ID" value="EKF21126.1"/>
    <property type="molecule type" value="Genomic_DNA"/>
</dbReference>
<dbReference type="PATRIC" id="fig|1122247.3.peg.4629"/>
<sequence>MMTVRRPAISDVKPEETLSYRDKLGAPHFTGKHLLEDNAFFVTGETDDHDVFAVSLTFNVDGEAWGGRPTTLRQTNFMALPKSLRYTGMNDNDYIGVRSDPVRPRQLEVTRDGDTVVWNEGGIVTTAEVPYWSVKGQHAGVDFDITMGGLCDASRFLGAFDDLQKNGMAGIEQPLWVEGTIAAGGRTYALQRGIGMHEKVIIGDQWVHGDTALRKTRHYWIWLLDEEFRVFSYIKEATGVTFGHTSIGNEHSHFAGDQIEVTELDYWTDPRTGQTIPSKVSLTMRSEESAVAVIIEAYGRWMYTYCQAQAAISYYGLACRANGVITTPQGIIPVRDIRTYVESGIYPIPLPVN</sequence>
<keyword evidence="2" id="KW-1185">Reference proteome</keyword>
<dbReference type="SUPFAM" id="SSF159245">
    <property type="entry name" value="AttH-like"/>
    <property type="match status" value="1"/>
</dbReference>
<name>K5BCW4_MYCHD</name>
<reference evidence="1 2" key="1">
    <citation type="journal article" date="2012" name="J. Bacteriol.">
        <title>Genome sequence of Mycobacterium hassiacum DSM 44199, a rare source of heat-stable mycobacterial proteins.</title>
        <authorList>
            <person name="Tiago I."/>
            <person name="Maranha A."/>
            <person name="Mendes V."/>
            <person name="Alarico S."/>
            <person name="Moynihan P.J."/>
            <person name="Clarke A.J."/>
            <person name="Macedo-Ribeiro S."/>
            <person name="Pereira P.J."/>
            <person name="Empadinhas N."/>
        </authorList>
    </citation>
    <scope>NUCLEOTIDE SEQUENCE [LARGE SCALE GENOMIC DNA]</scope>
    <source>
        <strain evidence="2">DSM 44199 / CIP 105218 / JCM 12690 / 3849</strain>
    </source>
</reference>